<gene>
    <name evidence="2" type="ORF">P5G62_023475</name>
</gene>
<dbReference type="SMART" id="SM00047">
    <property type="entry name" value="LYZ2"/>
    <property type="match status" value="1"/>
</dbReference>
<dbReference type="Pfam" id="PF17957">
    <property type="entry name" value="Big_7"/>
    <property type="match status" value="5"/>
</dbReference>
<accession>A0ABV4YYY9</accession>
<dbReference type="Gene3D" id="2.60.40.10">
    <property type="entry name" value="Immunoglobulins"/>
    <property type="match status" value="5"/>
</dbReference>
<evidence type="ECO:0000259" key="1">
    <source>
        <dbReference type="PROSITE" id="PS51781"/>
    </source>
</evidence>
<dbReference type="Proteomes" id="UP001241748">
    <property type="component" value="Unassembled WGS sequence"/>
</dbReference>
<dbReference type="InterPro" id="IPR052354">
    <property type="entry name" value="Cell_Wall_Dynamics_Protein"/>
</dbReference>
<dbReference type="InterPro" id="IPR003646">
    <property type="entry name" value="SH3-like_bac-type"/>
</dbReference>
<feature type="domain" description="SH3b" evidence="1">
    <location>
        <begin position="817"/>
        <end position="889"/>
    </location>
</feature>
<protein>
    <submittedName>
        <fullName evidence="2">Ig-like domain-containing protein</fullName>
    </submittedName>
</protein>
<dbReference type="SMART" id="SM00287">
    <property type="entry name" value="SH3b"/>
    <property type="match status" value="2"/>
</dbReference>
<dbReference type="InterPro" id="IPR013783">
    <property type="entry name" value="Ig-like_fold"/>
</dbReference>
<dbReference type="Pfam" id="PF08239">
    <property type="entry name" value="SH3_3"/>
    <property type="match status" value="2"/>
</dbReference>
<evidence type="ECO:0000313" key="2">
    <source>
        <dbReference type="EMBL" id="MFB3170069.1"/>
    </source>
</evidence>
<keyword evidence="3" id="KW-1185">Reference proteome</keyword>
<dbReference type="PROSITE" id="PS51781">
    <property type="entry name" value="SH3B"/>
    <property type="match status" value="1"/>
</dbReference>
<dbReference type="Pfam" id="PF01832">
    <property type="entry name" value="Glucosaminidase"/>
    <property type="match status" value="1"/>
</dbReference>
<comment type="caution">
    <text evidence="2">The sequence shown here is derived from an EMBL/GenBank/DDBJ whole genome shotgun (WGS) entry which is preliminary data.</text>
</comment>
<reference evidence="2 3" key="1">
    <citation type="submission" date="2024-05" db="EMBL/GenBank/DDBJ databases">
        <authorList>
            <person name="Venkateswaran K."/>
        </authorList>
    </citation>
    <scope>NUCLEOTIDE SEQUENCE [LARGE SCALE GENOMIC DNA]</scope>
    <source>
        <strain evidence="2 3">179-C4-2-HS</strain>
    </source>
</reference>
<dbReference type="PANTHER" id="PTHR34408">
    <property type="entry name" value="FAMILY PROTEIN, PUTATIVE-RELATED"/>
    <property type="match status" value="1"/>
</dbReference>
<dbReference type="Gene3D" id="2.30.30.40">
    <property type="entry name" value="SH3 Domains"/>
    <property type="match status" value="2"/>
</dbReference>
<dbReference type="InterPro" id="IPR002901">
    <property type="entry name" value="MGlyc_endo_b_GlcNAc-like_dom"/>
</dbReference>
<name>A0ABV4YYY9_9BACI</name>
<dbReference type="PANTHER" id="PTHR34408:SF1">
    <property type="entry name" value="GLYCOSYL HYDROLASE FAMILY 19 DOMAIN-CONTAINING PROTEIN HI_1415"/>
    <property type="match status" value="1"/>
</dbReference>
<sequence>MGFIDTPAAGSTVNGMLKVRGWILDPSGVSKVDVFVDGKVIGQAKYGLSRPDVFNVFPDYQNTNAGYEFDFDTSSLTNGSHSISVKSTSKTGATLLLQAKTINVQNLAPTGHIDSPTSNSSISGITNVRGWFLDVSGITKVEVLVDGKIMGQATYGISRPDVLRVLPGYQNANAGYEFAIDTRKLTNGTHVITVRGTGNNGTTTVLPTKTVNVKNLPTVGFMDTPKDGSTIKGITNVRGWYLDISGVSKMEILVDGKIVGQAKYGGSRPDVQRVLPDYQNANAGYEFALDTNKLSNGWHSITVRETGKNGASHELQSIRVNVKNAVNLELVGFLDAPANGSVVKGISTVRGWFLDDDGIARVDVLVDGQIVGQAKYGLSRTDVQRFYPEYNNANGGYEFALDTKKYSNGAHKISVRATGKNGSTKQFDSNVSIQNLDHLPTVGFLDSPKSGSTVDGVETIRGWYLDGSGVEKIEVFVDGKLIGNAQYGLSRPDVANVLPEYLNSNSGFQYSLDTKQITDGPHTLTIKETGKNGTNNTLSASITIKNGSPYLSVNLMKPANITASDIVNFFNSRNQSGSPLKNYAQSFIDAQNRYGVNAQYLVAHAIWETGWGGSDLIGYKNNLYGYGAYDPCPFTCGYYFQSVQDSIFRVAYQVRVDYLNETGTYYNGPNLIGMNVNYATDQNWKNGIANLMQGMKPYDNSYYSSTNVLGMSNIAPPPLVRDIPAGLPYPEDTIINFPSGINAKIVNTSSLTFRSLPYILRSTVIGTIPQGTAITVLGYNTDVYYEPTSTGDYAYRWYRVSVNGQTGWLYGGYLEIQNLAQVTLAGGSLNIRSSASTDSSIITSVSNGAYLNLVTNNGTPVVQNGWYQVFAPNTTTTGWVSGDFIKRVIN</sequence>
<dbReference type="EMBL" id="JAROBZ020000002">
    <property type="protein sequence ID" value="MFB3170069.1"/>
    <property type="molecule type" value="Genomic_DNA"/>
</dbReference>
<evidence type="ECO:0000313" key="3">
    <source>
        <dbReference type="Proteomes" id="UP001241748"/>
    </source>
</evidence>
<dbReference type="Gene3D" id="1.10.530.10">
    <property type="match status" value="1"/>
</dbReference>
<proteinExistence type="predicted"/>
<organism evidence="2 3">
    <name type="scientific">Neobacillus driksii</name>
    <dbReference type="NCBI Taxonomy" id="3035913"/>
    <lineage>
        <taxon>Bacteria</taxon>
        <taxon>Bacillati</taxon>
        <taxon>Bacillota</taxon>
        <taxon>Bacilli</taxon>
        <taxon>Bacillales</taxon>
        <taxon>Bacillaceae</taxon>
        <taxon>Neobacillus</taxon>
    </lineage>
</organism>
<dbReference type="RefSeq" id="WP_306074623.1">
    <property type="nucleotide sequence ID" value="NZ_JAROBZ020000002.1"/>
</dbReference>